<organism evidence="2 3">
    <name type="scientific">Ectocarpus siliculosus</name>
    <name type="common">Brown alga</name>
    <name type="synonym">Conferva siliculosa</name>
    <dbReference type="NCBI Taxonomy" id="2880"/>
    <lineage>
        <taxon>Eukaryota</taxon>
        <taxon>Sar</taxon>
        <taxon>Stramenopiles</taxon>
        <taxon>Ochrophyta</taxon>
        <taxon>PX clade</taxon>
        <taxon>Phaeophyceae</taxon>
        <taxon>Ectocarpales</taxon>
        <taxon>Ectocarpaceae</taxon>
        <taxon>Ectocarpus</taxon>
    </lineage>
</organism>
<name>D8LR40_ECTSI</name>
<protein>
    <submittedName>
        <fullName evidence="2">Uncharacterized protein</fullName>
    </submittedName>
</protein>
<accession>D8LR40</accession>
<reference evidence="2 3" key="1">
    <citation type="journal article" date="2010" name="Nature">
        <title>The Ectocarpus genome and the independent evolution of multicellularity in brown algae.</title>
        <authorList>
            <person name="Cock J.M."/>
            <person name="Sterck L."/>
            <person name="Rouze P."/>
            <person name="Scornet D."/>
            <person name="Allen A.E."/>
            <person name="Amoutzias G."/>
            <person name="Anthouard V."/>
            <person name="Artiguenave F."/>
            <person name="Aury J.M."/>
            <person name="Badger J.H."/>
            <person name="Beszteri B."/>
            <person name="Billiau K."/>
            <person name="Bonnet E."/>
            <person name="Bothwell J.H."/>
            <person name="Bowler C."/>
            <person name="Boyen C."/>
            <person name="Brownlee C."/>
            <person name="Carrano C.J."/>
            <person name="Charrier B."/>
            <person name="Cho G.Y."/>
            <person name="Coelho S.M."/>
            <person name="Collen J."/>
            <person name="Corre E."/>
            <person name="Da Silva C."/>
            <person name="Delage L."/>
            <person name="Delaroque N."/>
            <person name="Dittami S.M."/>
            <person name="Doulbeau S."/>
            <person name="Elias M."/>
            <person name="Farnham G."/>
            <person name="Gachon C.M."/>
            <person name="Gschloessl B."/>
            <person name="Heesch S."/>
            <person name="Jabbari K."/>
            <person name="Jubin C."/>
            <person name="Kawai H."/>
            <person name="Kimura K."/>
            <person name="Kloareg B."/>
            <person name="Kupper F.C."/>
            <person name="Lang D."/>
            <person name="Le Bail A."/>
            <person name="Leblanc C."/>
            <person name="Lerouge P."/>
            <person name="Lohr M."/>
            <person name="Lopez P.J."/>
            <person name="Martens C."/>
            <person name="Maumus F."/>
            <person name="Michel G."/>
            <person name="Miranda-Saavedra D."/>
            <person name="Morales J."/>
            <person name="Moreau H."/>
            <person name="Motomura T."/>
            <person name="Nagasato C."/>
            <person name="Napoli C.A."/>
            <person name="Nelson D.R."/>
            <person name="Nyvall-Collen P."/>
            <person name="Peters A.F."/>
            <person name="Pommier C."/>
            <person name="Potin P."/>
            <person name="Poulain J."/>
            <person name="Quesneville H."/>
            <person name="Read B."/>
            <person name="Rensing S.A."/>
            <person name="Ritter A."/>
            <person name="Rousvoal S."/>
            <person name="Samanta M."/>
            <person name="Samson G."/>
            <person name="Schroeder D.C."/>
            <person name="Segurens B."/>
            <person name="Strittmatter M."/>
            <person name="Tonon T."/>
            <person name="Tregear J.W."/>
            <person name="Valentin K."/>
            <person name="von Dassow P."/>
            <person name="Yamagishi T."/>
            <person name="Van de Peer Y."/>
            <person name="Wincker P."/>
        </authorList>
    </citation>
    <scope>NUCLEOTIDE SEQUENCE [LARGE SCALE GENOMIC DNA]</scope>
    <source>
        <strain evidence="3">Ec32 / CCAP1310/4</strain>
    </source>
</reference>
<dbReference type="EMBL" id="FN649741">
    <property type="protein sequence ID" value="CBN77713.1"/>
    <property type="molecule type" value="Genomic_DNA"/>
</dbReference>
<evidence type="ECO:0000313" key="2">
    <source>
        <dbReference type="EMBL" id="CBN77713.1"/>
    </source>
</evidence>
<gene>
    <name evidence="2" type="ORF">Esi_0062_0057</name>
</gene>
<dbReference type="OrthoDB" id="10452937at2759"/>
<dbReference type="EMBL" id="FN648841">
    <property type="protein sequence ID" value="CBN77713.1"/>
    <property type="molecule type" value="Genomic_DNA"/>
</dbReference>
<dbReference type="InParanoid" id="D8LR40"/>
<sequence length="70" mass="7552">MVVSSRAKGARQVVSSGAEGSRQERAPRPRALVPSMPVSIPVSKRRTWKLSVAIDDTEDNPPEKPVSAAR</sequence>
<keyword evidence="3" id="KW-1185">Reference proteome</keyword>
<proteinExistence type="predicted"/>
<dbReference type="Proteomes" id="UP000002630">
    <property type="component" value="Linkage Group LG16"/>
</dbReference>
<evidence type="ECO:0000313" key="3">
    <source>
        <dbReference type="Proteomes" id="UP000002630"/>
    </source>
</evidence>
<evidence type="ECO:0000256" key="1">
    <source>
        <dbReference type="SAM" id="MobiDB-lite"/>
    </source>
</evidence>
<feature type="region of interest" description="Disordered" evidence="1">
    <location>
        <begin position="1"/>
        <end position="38"/>
    </location>
</feature>
<dbReference type="AlphaFoldDB" id="D8LR40"/>